<evidence type="ECO:0000256" key="1">
    <source>
        <dbReference type="ARBA" id="ARBA00022603"/>
    </source>
</evidence>
<dbReference type="GeneID" id="73343514"/>
<dbReference type="InterPro" id="IPR036390">
    <property type="entry name" value="WH_DNA-bd_sf"/>
</dbReference>
<evidence type="ECO:0000256" key="2">
    <source>
        <dbReference type="ARBA" id="ARBA00022679"/>
    </source>
</evidence>
<reference evidence="6" key="1">
    <citation type="journal article" date="2021" name="Mol. Plant Microbe Interact.">
        <title>Complete Genome Sequence of the Plant-Pathogenic Fungus Colletotrichum lupini.</title>
        <authorList>
            <person name="Baroncelli R."/>
            <person name="Pensec F."/>
            <person name="Da Lio D."/>
            <person name="Boufleur T."/>
            <person name="Vicente I."/>
            <person name="Sarrocco S."/>
            <person name="Picot A."/>
            <person name="Baraldi E."/>
            <person name="Sukno S."/>
            <person name="Thon M."/>
            <person name="Le Floch G."/>
        </authorList>
    </citation>
    <scope>NUCLEOTIDE SEQUENCE</scope>
    <source>
        <strain evidence="6">IMI 504893</strain>
    </source>
</reference>
<dbReference type="Gene3D" id="3.40.50.150">
    <property type="entry name" value="Vaccinia Virus protein VP39"/>
    <property type="match status" value="1"/>
</dbReference>
<dbReference type="GO" id="GO:0008171">
    <property type="term" value="F:O-methyltransferase activity"/>
    <property type="evidence" value="ECO:0007669"/>
    <property type="project" value="InterPro"/>
</dbReference>
<sequence>MIDLSKTFNTLATQLSQLASSTSSDVEKNSAAVDIAQRILAAARGPTPDWMDRVINVMELTGLKLLLDWNALAMIPLEGAITYAELAKKLSADEPLLRRLAWVLVSSGMLRQVDDDKIAHTEKSRQYLPGTSNELLLHMMFEEHVMTALKLPEYFEQYGRREPANRQHTPYAFSRGQPEKEIWEIHQENPAQVKRFMGVMEMVQSFIPLTGIYDFGWVATKLSEQHDRPLLVDVGGSKGHAIKAIMKENPFIPADRIVLQDRDEVIQQVVGLKDSGLDGVHLQVHDFHEAQPVRSTFTCYRSLARVREDQLTHADALIYWIRRCLHDYGDDVCATMLTQLSDAMSSDSKVLIVEYVLPSPPPPIGAMTDFGMLGIGGKERTANDWEVLVARSGLKIEKIHGLDMKMQVIECVKA</sequence>
<name>A0A9Q8SV43_9PEZI</name>
<dbReference type="EMBL" id="CP019477">
    <property type="protein sequence ID" value="UQC84030.1"/>
    <property type="molecule type" value="Genomic_DNA"/>
</dbReference>
<dbReference type="Gene3D" id="1.10.10.10">
    <property type="entry name" value="Winged helix-like DNA-binding domain superfamily/Winged helix DNA-binding domain"/>
    <property type="match status" value="1"/>
</dbReference>
<dbReference type="InterPro" id="IPR001077">
    <property type="entry name" value="COMT_C"/>
</dbReference>
<dbReference type="PIRSF" id="PIRSF005739">
    <property type="entry name" value="O-mtase"/>
    <property type="match status" value="1"/>
</dbReference>
<dbReference type="GO" id="GO:0032259">
    <property type="term" value="P:methylation"/>
    <property type="evidence" value="ECO:0007669"/>
    <property type="project" value="UniProtKB-KW"/>
</dbReference>
<dbReference type="Pfam" id="PF00891">
    <property type="entry name" value="Methyltransf_2"/>
    <property type="match status" value="1"/>
</dbReference>
<protein>
    <submittedName>
        <fullName evidence="6">O-methyltransferase</fullName>
    </submittedName>
</protein>
<evidence type="ECO:0000256" key="3">
    <source>
        <dbReference type="ARBA" id="ARBA00022691"/>
    </source>
</evidence>
<evidence type="ECO:0000259" key="5">
    <source>
        <dbReference type="Pfam" id="PF00891"/>
    </source>
</evidence>
<dbReference type="InterPro" id="IPR036388">
    <property type="entry name" value="WH-like_DNA-bd_sf"/>
</dbReference>
<keyword evidence="2" id="KW-0808">Transferase</keyword>
<dbReference type="SUPFAM" id="SSF53335">
    <property type="entry name" value="S-adenosyl-L-methionine-dependent methyltransferases"/>
    <property type="match status" value="1"/>
</dbReference>
<dbReference type="PANTHER" id="PTHR43712:SF16">
    <property type="entry name" value="O-METHYLTRANSFERASE ELCB"/>
    <property type="match status" value="1"/>
</dbReference>
<gene>
    <name evidence="6" type="ORF">CLUP02_09526</name>
</gene>
<dbReference type="SUPFAM" id="SSF46785">
    <property type="entry name" value="Winged helix' DNA-binding domain"/>
    <property type="match status" value="1"/>
</dbReference>
<evidence type="ECO:0000313" key="7">
    <source>
        <dbReference type="Proteomes" id="UP000830671"/>
    </source>
</evidence>
<keyword evidence="1" id="KW-0489">Methyltransferase</keyword>
<dbReference type="PANTHER" id="PTHR43712">
    <property type="entry name" value="PUTATIVE (AFU_ORTHOLOGUE AFUA_4G14580)-RELATED"/>
    <property type="match status" value="1"/>
</dbReference>
<organism evidence="6 7">
    <name type="scientific">Colletotrichum lupini</name>
    <dbReference type="NCBI Taxonomy" id="145971"/>
    <lineage>
        <taxon>Eukaryota</taxon>
        <taxon>Fungi</taxon>
        <taxon>Dikarya</taxon>
        <taxon>Ascomycota</taxon>
        <taxon>Pezizomycotina</taxon>
        <taxon>Sordariomycetes</taxon>
        <taxon>Hypocreomycetidae</taxon>
        <taxon>Glomerellales</taxon>
        <taxon>Glomerellaceae</taxon>
        <taxon>Colletotrichum</taxon>
        <taxon>Colletotrichum acutatum species complex</taxon>
    </lineage>
</organism>
<accession>A0A9Q8SV43</accession>
<dbReference type="RefSeq" id="XP_049145648.1">
    <property type="nucleotide sequence ID" value="XM_049288504.1"/>
</dbReference>
<keyword evidence="3" id="KW-0949">S-adenosyl-L-methionine</keyword>
<evidence type="ECO:0000313" key="6">
    <source>
        <dbReference type="EMBL" id="UQC84030.1"/>
    </source>
</evidence>
<dbReference type="PROSITE" id="PS51683">
    <property type="entry name" value="SAM_OMT_II"/>
    <property type="match status" value="1"/>
</dbReference>
<proteinExistence type="predicted"/>
<dbReference type="KEGG" id="clup:CLUP02_09526"/>
<dbReference type="InterPro" id="IPR029063">
    <property type="entry name" value="SAM-dependent_MTases_sf"/>
</dbReference>
<dbReference type="AlphaFoldDB" id="A0A9Q8SV43"/>
<dbReference type="Proteomes" id="UP000830671">
    <property type="component" value="Chromosome 5"/>
</dbReference>
<dbReference type="InterPro" id="IPR016461">
    <property type="entry name" value="COMT-like"/>
</dbReference>
<feature type="active site" description="Proton acceptor" evidence="4">
    <location>
        <position position="326"/>
    </location>
</feature>
<feature type="domain" description="O-methyltransferase C-terminal" evidence="5">
    <location>
        <begin position="307"/>
        <end position="394"/>
    </location>
</feature>
<keyword evidence="7" id="KW-1185">Reference proteome</keyword>
<evidence type="ECO:0000256" key="4">
    <source>
        <dbReference type="PIRSR" id="PIRSR005739-1"/>
    </source>
</evidence>